<evidence type="ECO:0000313" key="1">
    <source>
        <dbReference type="EMBL" id="UTO55401.1"/>
    </source>
</evidence>
<reference evidence="1" key="1">
    <citation type="journal article" date="2022" name="Microorganisms">
        <title>Assembly and Comparison of Ca. Neoehrlichia mikurensis Genomes.</title>
        <authorList>
            <person name="Azagi T."/>
            <person name="Dirks R.P."/>
            <person name="Yebra-Pimentel E.S."/>
            <person name="Schaap P.J."/>
            <person name="Koehorst J.J."/>
            <person name="Esser H.J."/>
            <person name="Sprong H."/>
        </authorList>
    </citation>
    <scope>NUCLEOTIDE SEQUENCE</scope>
    <source>
        <strain evidence="2">18-2804</strain>
        <strain evidence="1">18-2837</strain>
    </source>
</reference>
<dbReference type="Proteomes" id="UP001059985">
    <property type="component" value="Chromosome"/>
</dbReference>
<dbReference type="RefSeq" id="WP_218213762.1">
    <property type="nucleotide sequence ID" value="NZ_CP054597.1"/>
</dbReference>
<protein>
    <submittedName>
        <fullName evidence="1">Invasion associated locus B family protein</fullName>
    </submittedName>
</protein>
<proteinExistence type="predicted"/>
<evidence type="ECO:0000313" key="3">
    <source>
        <dbReference type="Proteomes" id="UP001059822"/>
    </source>
</evidence>
<gene>
    <name evidence="2" type="ORF">LUA81_04425</name>
    <name evidence="1" type="ORF">LUA82_04475</name>
</gene>
<dbReference type="EMBL" id="CP089286">
    <property type="protein sequence ID" value="UTO55401.1"/>
    <property type="molecule type" value="Genomic_DNA"/>
</dbReference>
<dbReference type="EMBL" id="CP089285">
    <property type="protein sequence ID" value="UTO56320.1"/>
    <property type="molecule type" value="Genomic_DNA"/>
</dbReference>
<dbReference type="AlphaFoldDB" id="A0A9Q9F4X4"/>
<evidence type="ECO:0000313" key="4">
    <source>
        <dbReference type="Proteomes" id="UP001059985"/>
    </source>
</evidence>
<dbReference type="Proteomes" id="UP001059822">
    <property type="component" value="Chromosome"/>
</dbReference>
<dbReference type="InterPro" id="IPR010642">
    <property type="entry name" value="Invasion_prot_B"/>
</dbReference>
<dbReference type="Pfam" id="PF06776">
    <property type="entry name" value="IalB"/>
    <property type="match status" value="1"/>
</dbReference>
<organism evidence="1 3">
    <name type="scientific">Neoehrlichia mikurensis</name>
    <dbReference type="NCBI Taxonomy" id="89586"/>
    <lineage>
        <taxon>Bacteria</taxon>
        <taxon>Pseudomonadati</taxon>
        <taxon>Pseudomonadota</taxon>
        <taxon>Alphaproteobacteria</taxon>
        <taxon>Rickettsiales</taxon>
        <taxon>Anaplasmataceae</taxon>
        <taxon>Candidatus Neoehrlichia</taxon>
    </lineage>
</organism>
<name>A0A9Q9F4X4_9RICK</name>
<keyword evidence="4" id="KW-1185">Reference proteome</keyword>
<accession>A0A9Q9F4X4</accession>
<sequence length="152" mass="17304">MHCFASVLQGISDIKLIEKNKSWNVYTATQGEQKLCYLLSSPTNNNKSNALFMVTYISKVFNEVSVSSGVKYKQKPLRLIIDHKKTYYLSIIENDIAWTESINTDAKIIDAMQKGLLLVVKGVSTSNKKIENSYSLLGFKKSYKKMQQICNY</sequence>
<evidence type="ECO:0000313" key="2">
    <source>
        <dbReference type="EMBL" id="UTO56320.1"/>
    </source>
</evidence>